<reference evidence="1 2" key="1">
    <citation type="journal article" date="2017" name="Front. Microbiol.">
        <title>Phaeobacter piscinae sp. nov., a species of the Roseobacter group and potential aquaculture probiont.</title>
        <authorList>
            <person name="Sonnenschein E.C."/>
            <person name="Phippen C.B.W."/>
            <person name="Nielsen K.F."/>
            <person name="Mateiu R.V."/>
            <person name="Melchiorsen J."/>
            <person name="Gram L."/>
            <person name="Overmann J."/>
            <person name="Freese H.M."/>
        </authorList>
    </citation>
    <scope>NUCLEOTIDE SEQUENCE [LARGE SCALE GENOMIC DNA]</scope>
    <source>
        <strain evidence="1 2">P63</strain>
    </source>
</reference>
<proteinExistence type="predicted"/>
<organism evidence="1 2">
    <name type="scientific">Phaeobacter gallaeciensis</name>
    <dbReference type="NCBI Taxonomy" id="60890"/>
    <lineage>
        <taxon>Bacteria</taxon>
        <taxon>Pseudomonadati</taxon>
        <taxon>Pseudomonadota</taxon>
        <taxon>Alphaproteobacteria</taxon>
        <taxon>Rhodobacterales</taxon>
        <taxon>Roseobacteraceae</taxon>
        <taxon>Phaeobacter</taxon>
    </lineage>
</organism>
<protein>
    <submittedName>
        <fullName evidence="1">Uncharacterized protein</fullName>
    </submittedName>
</protein>
<dbReference type="Proteomes" id="UP000217545">
    <property type="component" value="Chromosome"/>
</dbReference>
<dbReference type="AlphaFoldDB" id="A0AAC9Z963"/>
<gene>
    <name evidence="1" type="ORF">PhaeoP63_02219</name>
</gene>
<name>A0AAC9Z963_9RHOB</name>
<accession>A0AAC9Z963</accession>
<sequence length="85" mass="9755">MQQVTAHLGTSGIVWRSDMEKAPRDGSNFLAWFPLDGLGGDWCRCVPIYWSDRDRRWNFSGRAASGFSRTFQPTHWADITPPRPE</sequence>
<dbReference type="EMBL" id="CP010784">
    <property type="protein sequence ID" value="ATF06286.1"/>
    <property type="molecule type" value="Genomic_DNA"/>
</dbReference>
<evidence type="ECO:0000313" key="2">
    <source>
        <dbReference type="Proteomes" id="UP000217545"/>
    </source>
</evidence>
<evidence type="ECO:0000313" key="1">
    <source>
        <dbReference type="EMBL" id="ATF06286.1"/>
    </source>
</evidence>